<dbReference type="InterPro" id="IPR011992">
    <property type="entry name" value="EF-hand-dom_pair"/>
</dbReference>
<evidence type="ECO:0000256" key="1">
    <source>
        <dbReference type="ARBA" id="ARBA00022737"/>
    </source>
</evidence>
<dbReference type="InterPro" id="IPR050145">
    <property type="entry name" value="Centrin_CML-like"/>
</dbReference>
<dbReference type="InterPro" id="IPR018247">
    <property type="entry name" value="EF_Hand_1_Ca_BS"/>
</dbReference>
<dbReference type="GO" id="GO:0005509">
    <property type="term" value="F:calcium ion binding"/>
    <property type="evidence" value="ECO:0007669"/>
    <property type="project" value="InterPro"/>
</dbReference>
<keyword evidence="5" id="KW-1185">Reference proteome</keyword>
<name>A0A813SZ05_9BILA</name>
<dbReference type="Gene3D" id="1.10.238.10">
    <property type="entry name" value="EF-hand"/>
    <property type="match status" value="2"/>
</dbReference>
<dbReference type="PROSITE" id="PS00018">
    <property type="entry name" value="EF_HAND_1"/>
    <property type="match status" value="3"/>
</dbReference>
<dbReference type="Pfam" id="PF13499">
    <property type="entry name" value="EF-hand_7"/>
    <property type="match status" value="1"/>
</dbReference>
<dbReference type="EMBL" id="CAJNOC010000802">
    <property type="protein sequence ID" value="CAF0804718.1"/>
    <property type="molecule type" value="Genomic_DNA"/>
</dbReference>
<feature type="domain" description="EF-hand" evidence="3">
    <location>
        <begin position="42"/>
        <end position="77"/>
    </location>
</feature>
<dbReference type="Pfam" id="PF00036">
    <property type="entry name" value="EF-hand_1"/>
    <property type="match status" value="1"/>
</dbReference>
<comment type="caution">
    <text evidence="4">The sequence shown here is derived from an EMBL/GenBank/DDBJ whole genome shotgun (WGS) entry which is preliminary data.</text>
</comment>
<proteinExistence type="predicted"/>
<dbReference type="Proteomes" id="UP000663879">
    <property type="component" value="Unassembled WGS sequence"/>
</dbReference>
<dbReference type="PANTHER" id="PTHR23050">
    <property type="entry name" value="CALCIUM BINDING PROTEIN"/>
    <property type="match status" value="1"/>
</dbReference>
<protein>
    <recommendedName>
        <fullName evidence="3">EF-hand domain-containing protein</fullName>
    </recommendedName>
</protein>
<feature type="domain" description="EF-hand" evidence="3">
    <location>
        <begin position="78"/>
        <end position="107"/>
    </location>
</feature>
<dbReference type="CDD" id="cd00051">
    <property type="entry name" value="EFh"/>
    <property type="match status" value="2"/>
</dbReference>
<dbReference type="AlphaFoldDB" id="A0A813SZ05"/>
<evidence type="ECO:0000313" key="4">
    <source>
        <dbReference type="EMBL" id="CAF0804718.1"/>
    </source>
</evidence>
<dbReference type="SUPFAM" id="SSF47473">
    <property type="entry name" value="EF-hand"/>
    <property type="match status" value="1"/>
</dbReference>
<keyword evidence="1" id="KW-0677">Repeat</keyword>
<dbReference type="SMART" id="SM00054">
    <property type="entry name" value="EFh"/>
    <property type="match status" value="3"/>
</dbReference>
<reference evidence="4" key="1">
    <citation type="submission" date="2021-02" db="EMBL/GenBank/DDBJ databases">
        <authorList>
            <person name="Nowell W R."/>
        </authorList>
    </citation>
    <scope>NUCLEOTIDE SEQUENCE</scope>
    <source>
        <strain evidence="4">Ploen Becks lab</strain>
    </source>
</reference>
<organism evidence="4 5">
    <name type="scientific">Brachionus calyciflorus</name>
    <dbReference type="NCBI Taxonomy" id="104777"/>
    <lineage>
        <taxon>Eukaryota</taxon>
        <taxon>Metazoa</taxon>
        <taxon>Spiralia</taxon>
        <taxon>Gnathifera</taxon>
        <taxon>Rotifera</taxon>
        <taxon>Eurotatoria</taxon>
        <taxon>Monogononta</taxon>
        <taxon>Pseudotrocha</taxon>
        <taxon>Ploima</taxon>
        <taxon>Brachionidae</taxon>
        <taxon>Brachionus</taxon>
    </lineage>
</organism>
<evidence type="ECO:0000313" key="5">
    <source>
        <dbReference type="Proteomes" id="UP000663879"/>
    </source>
</evidence>
<accession>A0A813SZ05</accession>
<keyword evidence="2" id="KW-0106">Calcium</keyword>
<gene>
    <name evidence="4" type="ORF">OXX778_LOCUS6655</name>
</gene>
<sequence>MNELKLKEYKEVFSMFDKNKDGVITSCEVGEVLESFESNKDEQDEELQAAFKIFDLDGTGRISKSELKSALVNLGENINDKNLNLIIETIDLDGDGFISFEEFKKFVCP</sequence>
<feature type="domain" description="EF-hand" evidence="3">
    <location>
        <begin position="4"/>
        <end position="39"/>
    </location>
</feature>
<evidence type="ECO:0000259" key="3">
    <source>
        <dbReference type="PROSITE" id="PS50222"/>
    </source>
</evidence>
<dbReference type="InterPro" id="IPR002048">
    <property type="entry name" value="EF_hand_dom"/>
</dbReference>
<dbReference type="OrthoDB" id="26525at2759"/>
<dbReference type="FunFam" id="1.10.238.10:FF:000001">
    <property type="entry name" value="Calmodulin 1"/>
    <property type="match status" value="1"/>
</dbReference>
<dbReference type="PROSITE" id="PS50222">
    <property type="entry name" value="EF_HAND_2"/>
    <property type="match status" value="3"/>
</dbReference>
<evidence type="ECO:0000256" key="2">
    <source>
        <dbReference type="ARBA" id="ARBA00022837"/>
    </source>
</evidence>